<reference evidence="1" key="1">
    <citation type="submission" date="2018-02" db="EMBL/GenBank/DDBJ databases">
        <title>Rhizophora mucronata_Transcriptome.</title>
        <authorList>
            <person name="Meera S.P."/>
            <person name="Sreeshan A."/>
            <person name="Augustine A."/>
        </authorList>
    </citation>
    <scope>NUCLEOTIDE SEQUENCE</scope>
    <source>
        <tissue evidence="1">Leaf</tissue>
    </source>
</reference>
<protein>
    <submittedName>
        <fullName evidence="1">Uncharacterized protein</fullName>
    </submittedName>
</protein>
<proteinExistence type="predicted"/>
<organism evidence="1">
    <name type="scientific">Rhizophora mucronata</name>
    <name type="common">Asiatic mangrove</name>
    <dbReference type="NCBI Taxonomy" id="61149"/>
    <lineage>
        <taxon>Eukaryota</taxon>
        <taxon>Viridiplantae</taxon>
        <taxon>Streptophyta</taxon>
        <taxon>Embryophyta</taxon>
        <taxon>Tracheophyta</taxon>
        <taxon>Spermatophyta</taxon>
        <taxon>Magnoliopsida</taxon>
        <taxon>eudicotyledons</taxon>
        <taxon>Gunneridae</taxon>
        <taxon>Pentapetalae</taxon>
        <taxon>rosids</taxon>
        <taxon>fabids</taxon>
        <taxon>Malpighiales</taxon>
        <taxon>Rhizophoraceae</taxon>
        <taxon>Rhizophora</taxon>
    </lineage>
</organism>
<name>A0A2P2J0K8_RHIMU</name>
<dbReference type="AlphaFoldDB" id="A0A2P2J0K8"/>
<sequence>MASKTNCSQWLIQGIILITKTKFRREILFQYNIFLKNEKE</sequence>
<dbReference type="EMBL" id="GGEC01006504">
    <property type="protein sequence ID" value="MBW86987.1"/>
    <property type="molecule type" value="Transcribed_RNA"/>
</dbReference>
<accession>A0A2P2J0K8</accession>
<evidence type="ECO:0000313" key="1">
    <source>
        <dbReference type="EMBL" id="MBW86987.1"/>
    </source>
</evidence>